<dbReference type="InterPro" id="IPR036942">
    <property type="entry name" value="Beta-barrel_TonB_sf"/>
</dbReference>
<dbReference type="STRING" id="393003.SAMN05660461_0669"/>
<keyword evidence="4 7" id="KW-0812">Transmembrane</keyword>
<dbReference type="Proteomes" id="UP000190166">
    <property type="component" value="Unassembled WGS sequence"/>
</dbReference>
<dbReference type="Pfam" id="PF13715">
    <property type="entry name" value="CarbopepD_reg_2"/>
    <property type="match status" value="1"/>
</dbReference>
<keyword evidence="5 7" id="KW-0472">Membrane</keyword>
<evidence type="ECO:0000256" key="3">
    <source>
        <dbReference type="ARBA" id="ARBA00022452"/>
    </source>
</evidence>
<dbReference type="NCBIfam" id="TIGR04057">
    <property type="entry name" value="SusC_RagA_signa"/>
    <property type="match status" value="1"/>
</dbReference>
<comment type="similarity">
    <text evidence="7">Belongs to the TonB-dependent receptor family.</text>
</comment>
<evidence type="ECO:0000256" key="1">
    <source>
        <dbReference type="ARBA" id="ARBA00004571"/>
    </source>
</evidence>
<protein>
    <submittedName>
        <fullName evidence="9">TonB-linked outer membrane protein, SusC/RagA family</fullName>
    </submittedName>
</protein>
<evidence type="ECO:0000256" key="7">
    <source>
        <dbReference type="PROSITE-ProRule" id="PRU01360"/>
    </source>
</evidence>
<dbReference type="InterPro" id="IPR037066">
    <property type="entry name" value="Plug_dom_sf"/>
</dbReference>
<sequence>MQFTAICNRTSFLLAYFRFSCSTLRVMRLTAFILLFFCLHISAKTYSQKVTITGKNLKLEKILALVEQQTGFIALYDEEVLKTANPVTVAANSQPLDLFLKDVFKGQPVGYSIKNTSIIISKNTTPVPRMLYVPPVTGIIRSVSGEPLQGVSVQVKGTSYGTMTDAAGKFSLSAKEGDVLTISYVGFLGLSVSVTGLGGVILISAERQGQKGETQSSLLNSAEGLVIHLSPSVSQLEVVTVNTGYQQISKERSAGAYSIPDLNIVRNRSSSMNILQRLDGLVPGLVINNSPGAARDGSTFQIRGLTTINADKNPLYVVDGMPMTDLSSINPQDVADISVLKDATAASIWGARASNGVIVVTTRKGVNSRKIKVDYDGFISLQGKPDIDYFPILNSRQYIQASRETFDPAGWPYSNATAYNPAMANHVGLSPDRQILYDMSRGAISTGQGNAKLDSLAGISNLSQMEDIWYRPASLMNHTVSVSAGSEKYTFYGSVAYTNKTDNTPGNRDNTYKINTRQDISFNKHIKVFVIADLTNQLTSAHRAVSPDNRFLPYQLFRDAAGKNISMSYMGYLSDEARADASARSRINLDYNPLDNINTGFTKSNGFIGRINTGITINLLKGLRFEGMYGYIKGNNRTTLYDDNTNYQQRINIVNFTVASTPSATPVYYLPTKGGQYTVSNIHQDNWIVRNQLVYDRSWQNTRHQFTALAGQEGQSQKNILNSSMLYGYDLNLQTYSLLDYSTLTTTGVKSPVLPLLSSGSFLNGSTLFNQSEIETRFTSYYINTAYTFNRKYSINAAWRNDQSNLFAQNKSAQRKPVWSVGAKWDLCNEPFFETVKGVNNLSLRATYGITGISPTPGSAASFDVLAPSVAPNAPGGQGLFVATAANPRLTWESTKTFNVGIDYAVLGSRLVGSVDLYQKKTSNLLGNLPVNPLTGYTTIFGNIGDITNKGIELSVSSANITKRDFSWVTILTMSYNKNEINNLVQKVPVITGSQKIAQNYLMGYPAFAVFAYNFAGLDELGDPLVKLSDKTITKGVAAVQADDVLYMGVYQQPWSGGLSNSFRYKALSLNVNIIYNLGHVMFRDANTVYSGYGFINNQDFHSGNLNAEFANRWKQPGDEAKTNVPSFVSSESAATSRRNTNYYVYGNLNVVDASYAKIRDITLSYAMPVFIVKKLHAEQLSFRLQVSNLMLWKANHDNIDPEFQDARFGYRSVRANQGAITIGAHLTL</sequence>
<dbReference type="InterPro" id="IPR023997">
    <property type="entry name" value="TonB-dep_OMP_SusC/RagA_CS"/>
</dbReference>
<dbReference type="Gene3D" id="2.170.130.10">
    <property type="entry name" value="TonB-dependent receptor, plug domain"/>
    <property type="match status" value="1"/>
</dbReference>
<proteinExistence type="inferred from homology"/>
<keyword evidence="10" id="KW-1185">Reference proteome</keyword>
<dbReference type="InterPro" id="IPR008969">
    <property type="entry name" value="CarboxyPept-like_regulatory"/>
</dbReference>
<keyword evidence="6 7" id="KW-0998">Cell outer membrane</keyword>
<dbReference type="InterPro" id="IPR012910">
    <property type="entry name" value="Plug_dom"/>
</dbReference>
<evidence type="ECO:0000313" key="9">
    <source>
        <dbReference type="EMBL" id="SKC96348.1"/>
    </source>
</evidence>
<dbReference type="AlphaFoldDB" id="A0A1T5N8F5"/>
<name>A0A1T5N8F5_9BACT</name>
<dbReference type="InterPro" id="IPR039426">
    <property type="entry name" value="TonB-dep_rcpt-like"/>
</dbReference>
<evidence type="ECO:0000313" key="10">
    <source>
        <dbReference type="Proteomes" id="UP000190166"/>
    </source>
</evidence>
<reference evidence="10" key="1">
    <citation type="submission" date="2017-02" db="EMBL/GenBank/DDBJ databases">
        <authorList>
            <person name="Varghese N."/>
            <person name="Submissions S."/>
        </authorList>
    </citation>
    <scope>NUCLEOTIDE SEQUENCE [LARGE SCALE GENOMIC DNA]</scope>
    <source>
        <strain evidence="10">DSM 18108</strain>
    </source>
</reference>
<organism evidence="9 10">
    <name type="scientific">Chitinophaga ginsengisegetis</name>
    <dbReference type="NCBI Taxonomy" id="393003"/>
    <lineage>
        <taxon>Bacteria</taxon>
        <taxon>Pseudomonadati</taxon>
        <taxon>Bacteroidota</taxon>
        <taxon>Chitinophagia</taxon>
        <taxon>Chitinophagales</taxon>
        <taxon>Chitinophagaceae</taxon>
        <taxon>Chitinophaga</taxon>
    </lineage>
</organism>
<evidence type="ECO:0000256" key="5">
    <source>
        <dbReference type="ARBA" id="ARBA00023136"/>
    </source>
</evidence>
<dbReference type="PROSITE" id="PS52016">
    <property type="entry name" value="TONB_DEPENDENT_REC_3"/>
    <property type="match status" value="1"/>
</dbReference>
<dbReference type="NCBIfam" id="TIGR04056">
    <property type="entry name" value="OMP_RagA_SusC"/>
    <property type="match status" value="1"/>
</dbReference>
<feature type="domain" description="TonB-dependent receptor plug" evidence="8">
    <location>
        <begin position="270"/>
        <end position="357"/>
    </location>
</feature>
<evidence type="ECO:0000256" key="4">
    <source>
        <dbReference type="ARBA" id="ARBA00022692"/>
    </source>
</evidence>
<keyword evidence="3 7" id="KW-1134">Transmembrane beta strand</keyword>
<dbReference type="Pfam" id="PF07715">
    <property type="entry name" value="Plug"/>
    <property type="match status" value="1"/>
</dbReference>
<dbReference type="Gene3D" id="2.40.170.20">
    <property type="entry name" value="TonB-dependent receptor, beta-barrel domain"/>
    <property type="match status" value="1"/>
</dbReference>
<evidence type="ECO:0000259" key="8">
    <source>
        <dbReference type="Pfam" id="PF07715"/>
    </source>
</evidence>
<gene>
    <name evidence="9" type="ORF">SAMN05660461_0669</name>
</gene>
<evidence type="ECO:0000256" key="2">
    <source>
        <dbReference type="ARBA" id="ARBA00022448"/>
    </source>
</evidence>
<dbReference type="SUPFAM" id="SSF49464">
    <property type="entry name" value="Carboxypeptidase regulatory domain-like"/>
    <property type="match status" value="1"/>
</dbReference>
<evidence type="ECO:0000256" key="6">
    <source>
        <dbReference type="ARBA" id="ARBA00023237"/>
    </source>
</evidence>
<keyword evidence="2 7" id="KW-0813">Transport</keyword>
<dbReference type="GO" id="GO:0009279">
    <property type="term" value="C:cell outer membrane"/>
    <property type="evidence" value="ECO:0007669"/>
    <property type="project" value="UniProtKB-SubCell"/>
</dbReference>
<accession>A0A1T5N8F5</accession>
<dbReference type="EMBL" id="FUZZ01000001">
    <property type="protein sequence ID" value="SKC96348.1"/>
    <property type="molecule type" value="Genomic_DNA"/>
</dbReference>
<comment type="subcellular location">
    <subcellularLocation>
        <location evidence="1 7">Cell outer membrane</location>
        <topology evidence="1 7">Multi-pass membrane protein</topology>
    </subcellularLocation>
</comment>
<dbReference type="InterPro" id="IPR023996">
    <property type="entry name" value="TonB-dep_OMP_SusC/RagA"/>
</dbReference>
<dbReference type="SUPFAM" id="SSF56935">
    <property type="entry name" value="Porins"/>
    <property type="match status" value="1"/>
</dbReference>
<dbReference type="Gene3D" id="2.60.40.1120">
    <property type="entry name" value="Carboxypeptidase-like, regulatory domain"/>
    <property type="match status" value="1"/>
</dbReference>